<evidence type="ECO:0000256" key="4">
    <source>
        <dbReference type="ARBA" id="ARBA00022989"/>
    </source>
</evidence>
<evidence type="ECO:0000256" key="3">
    <source>
        <dbReference type="ARBA" id="ARBA00022692"/>
    </source>
</evidence>
<evidence type="ECO:0000256" key="1">
    <source>
        <dbReference type="ARBA" id="ARBA00004651"/>
    </source>
</evidence>
<feature type="transmembrane region" description="Helical" evidence="6">
    <location>
        <begin position="257"/>
        <end position="277"/>
    </location>
</feature>
<dbReference type="PIRSF" id="PIRSF006060">
    <property type="entry name" value="AA_transporter"/>
    <property type="match status" value="1"/>
</dbReference>
<keyword evidence="8" id="KW-1185">Reference proteome</keyword>
<feature type="transmembrane region" description="Helical" evidence="6">
    <location>
        <begin position="218"/>
        <end position="245"/>
    </location>
</feature>
<reference evidence="8" key="2">
    <citation type="journal article" date="2019" name="MicrobiologyOpen">
        <title>High-quality draft genome sequence of Gaiella occulta isolated from a 150 meter deep mineral water borehole and comparison with the genome sequences of other deep-branching lineages of the phylum Actinobacteria.</title>
        <authorList>
            <person name="Severino R."/>
            <person name="Froufe H.J.C."/>
            <person name="Barroso C."/>
            <person name="Albuquerque L."/>
            <person name="Lobo-da-Cunha A."/>
            <person name="da Costa M.S."/>
            <person name="Egas C."/>
        </authorList>
    </citation>
    <scope>NUCLEOTIDE SEQUENCE [LARGE SCALE GENOMIC DNA]</scope>
    <source>
        <strain evidence="8">F2-233</strain>
    </source>
</reference>
<dbReference type="EMBL" id="QQZY01000001">
    <property type="protein sequence ID" value="RDI76154.1"/>
    <property type="molecule type" value="Genomic_DNA"/>
</dbReference>
<evidence type="ECO:0000313" key="8">
    <source>
        <dbReference type="Proteomes" id="UP000254134"/>
    </source>
</evidence>
<dbReference type="InterPro" id="IPR002293">
    <property type="entry name" value="AA/rel_permease1"/>
</dbReference>
<proteinExistence type="predicted"/>
<keyword evidence="5 6" id="KW-0472">Membrane</keyword>
<dbReference type="Gene3D" id="1.20.1740.10">
    <property type="entry name" value="Amino acid/polyamine transporter I"/>
    <property type="match status" value="1"/>
</dbReference>
<reference evidence="7 8" key="1">
    <citation type="submission" date="2018-07" db="EMBL/GenBank/DDBJ databases">
        <title>High-quality-draft genome sequence of Gaiella occulta.</title>
        <authorList>
            <person name="Severino R."/>
            <person name="Froufe H.J.C."/>
            <person name="Rainey F.A."/>
            <person name="Barroso C."/>
            <person name="Albuquerque L."/>
            <person name="Lobo-Da-Cunha A."/>
            <person name="Da Costa M.S."/>
            <person name="Egas C."/>
        </authorList>
    </citation>
    <scope>NUCLEOTIDE SEQUENCE [LARGE SCALE GENOMIC DNA]</scope>
    <source>
        <strain evidence="7 8">F2-233</strain>
    </source>
</reference>
<dbReference type="InterPro" id="IPR050367">
    <property type="entry name" value="APC_superfamily"/>
</dbReference>
<comment type="caution">
    <text evidence="7">The sequence shown here is derived from an EMBL/GenBank/DDBJ whole genome shotgun (WGS) entry which is preliminary data.</text>
</comment>
<dbReference type="GO" id="GO:0022857">
    <property type="term" value="F:transmembrane transporter activity"/>
    <property type="evidence" value="ECO:0007669"/>
    <property type="project" value="InterPro"/>
</dbReference>
<feature type="transmembrane region" description="Helical" evidence="6">
    <location>
        <begin position="297"/>
        <end position="321"/>
    </location>
</feature>
<dbReference type="PANTHER" id="PTHR42770">
    <property type="entry name" value="AMINO ACID TRANSPORTER-RELATED"/>
    <property type="match status" value="1"/>
</dbReference>
<evidence type="ECO:0000256" key="6">
    <source>
        <dbReference type="SAM" id="Phobius"/>
    </source>
</evidence>
<feature type="transmembrane region" description="Helical" evidence="6">
    <location>
        <begin position="177"/>
        <end position="198"/>
    </location>
</feature>
<gene>
    <name evidence="7" type="ORF">Gocc_0573</name>
</gene>
<feature type="transmembrane region" description="Helical" evidence="6">
    <location>
        <begin position="21"/>
        <end position="39"/>
    </location>
</feature>
<keyword evidence="3 6" id="KW-0812">Transmembrane</keyword>
<dbReference type="GO" id="GO:0005886">
    <property type="term" value="C:plasma membrane"/>
    <property type="evidence" value="ECO:0007669"/>
    <property type="project" value="UniProtKB-SubCell"/>
</dbReference>
<dbReference type="Proteomes" id="UP000254134">
    <property type="component" value="Unassembled WGS sequence"/>
</dbReference>
<keyword evidence="2" id="KW-1003">Cell membrane</keyword>
<dbReference type="PANTHER" id="PTHR42770:SF11">
    <property type="entry name" value="INNER MEMBRANE TRANSPORT PROTEIN YBAT"/>
    <property type="match status" value="1"/>
</dbReference>
<evidence type="ECO:0000313" key="7">
    <source>
        <dbReference type="EMBL" id="RDI76154.1"/>
    </source>
</evidence>
<organism evidence="7 8">
    <name type="scientific">Gaiella occulta</name>
    <dbReference type="NCBI Taxonomy" id="1002870"/>
    <lineage>
        <taxon>Bacteria</taxon>
        <taxon>Bacillati</taxon>
        <taxon>Actinomycetota</taxon>
        <taxon>Thermoleophilia</taxon>
        <taxon>Gaiellales</taxon>
        <taxon>Gaiellaceae</taxon>
        <taxon>Gaiella</taxon>
    </lineage>
</organism>
<name>A0A7M2Z2I2_9ACTN</name>
<feature type="transmembrane region" description="Helical" evidence="6">
    <location>
        <begin position="421"/>
        <end position="442"/>
    </location>
</feature>
<accession>A0A7M2Z2I2</accession>
<dbReference type="Pfam" id="PF13520">
    <property type="entry name" value="AA_permease_2"/>
    <property type="match status" value="1"/>
</dbReference>
<evidence type="ECO:0000256" key="2">
    <source>
        <dbReference type="ARBA" id="ARBA00022475"/>
    </source>
</evidence>
<feature type="transmembrane region" description="Helical" evidence="6">
    <location>
        <begin position="359"/>
        <end position="378"/>
    </location>
</feature>
<protein>
    <submittedName>
        <fullName evidence="7">Amino acid permease</fullName>
    </submittedName>
</protein>
<comment type="subcellular location">
    <subcellularLocation>
        <location evidence="1">Cell membrane</location>
        <topology evidence="1">Multi-pass membrane protein</topology>
    </subcellularLocation>
</comment>
<evidence type="ECO:0000256" key="5">
    <source>
        <dbReference type="ARBA" id="ARBA00023136"/>
    </source>
</evidence>
<keyword evidence="4 6" id="KW-1133">Transmembrane helix</keyword>
<feature type="transmembrane region" description="Helical" evidence="6">
    <location>
        <begin position="141"/>
        <end position="165"/>
    </location>
</feature>
<feature type="transmembrane region" description="Helical" evidence="6">
    <location>
        <begin position="45"/>
        <end position="65"/>
    </location>
</feature>
<dbReference type="AlphaFoldDB" id="A0A7M2Z2I2"/>
<feature type="transmembrane region" description="Helical" evidence="6">
    <location>
        <begin position="454"/>
        <end position="473"/>
    </location>
</feature>
<dbReference type="RefSeq" id="WP_181813307.1">
    <property type="nucleotide sequence ID" value="NZ_QQZY01000001.1"/>
</dbReference>
<feature type="transmembrane region" description="Helical" evidence="6">
    <location>
        <begin position="97"/>
        <end position="121"/>
    </location>
</feature>
<sequence>MATAAVEERQLLKTLRWYDGFVIALANPGFLLGSLGFSVGDLGGWGAALLWGISAVVAVFINTIYSELATMFPEKSGGLALYAHEAWRKYTTLIGPVATFGYWIGWSVVLSVNGLFVGSIIQGAWFSGEPGGSYLGADGYFSVFGLTQFGLPAAIAIGLILAVWLFNVYGARVGVTFGYVAGALLMIPLFVMMILPFVNGSFDGANLQNNLNNGGLAWGGLQLALVWLWLMCWSAWGVDVCATFAPEYKDTVRDTKLALRSAALFSMFVYILLPIAFVGGAGAKTVSGYDYVGGMLAISGTSSALLKDVFVVCIVASFVITMNSATADGGRALFGISRDGMTIRELGVLNRHSVPGNAMTVDMVVNILFVLLVGNIFGVLAASNLGYVLAHMFALSGYVLLRRDRPDWPRPIKLGAVWTPIAGILAVWCLILTIVGFGWFQNAAGGYGGTKEKVIGLGVLVVGLLLFFFRRIVQDKEAPHWREDVPLVPDAAGAGSRAG</sequence>